<evidence type="ECO:0000259" key="6">
    <source>
        <dbReference type="Pfam" id="PF05426"/>
    </source>
</evidence>
<dbReference type="Proteomes" id="UP001202134">
    <property type="component" value="Unassembled WGS sequence"/>
</dbReference>
<keyword evidence="2" id="KW-0732">Signal</keyword>
<comment type="caution">
    <text evidence="8">The sequence shown here is derived from an EMBL/GenBank/DDBJ whole genome shotgun (WGS) entry which is preliminary data.</text>
</comment>
<evidence type="ECO:0000256" key="3">
    <source>
        <dbReference type="ARBA" id="ARBA00022764"/>
    </source>
</evidence>
<accession>A0ABT0KJ33</accession>
<proteinExistence type="predicted"/>
<dbReference type="Pfam" id="PF07940">
    <property type="entry name" value="Hepar_II_III_C"/>
    <property type="match status" value="1"/>
</dbReference>
<keyword evidence="9" id="KW-1185">Reference proteome</keyword>
<name>A0ABT0KJ33_9GAMM</name>
<evidence type="ECO:0000256" key="4">
    <source>
        <dbReference type="ARBA" id="ARBA00023239"/>
    </source>
</evidence>
<evidence type="ECO:0000256" key="1">
    <source>
        <dbReference type="ARBA" id="ARBA00004418"/>
    </source>
</evidence>
<sequence length="797" mass="89368">MNNIMKALINNIMSKMNLMRTAHLLIGFLLLQGSLFAAQASTLSHPSLVINQHDVTQMRAALKQAGAFQQTFTAKKTAVDKVINQPLIVPLPVDGGGGYSHERHKKNYLQMYDAGVMYQLTQDIQYAHFVRDMLLQYAELYPRLPRHPKRKNSNEGKLFWQGLNEAMWLVYTIQAYDFIVDALDEQDQQTIETGIILPVANFLSIESPKTFDKIHNHGTWATAAVGMTGFVLNKPELVEMALLGLDKSGTGGFLRQLDELFSPDGYYNEGPYYQRFALLPFVTFAKAIEQNQPQQKIFSYRDGILLKAIYSTIELSYNGLFFPLNDAIKSKGIDTMELVIAVSIAYGLNGDNNLLDIAKQQNRILLTGDGLKLAQAIDAEAKTNSISQYPFSSMVFRDGKAGNEGALIVMRQQAPIEQKLTDQALVFKATAQGLGHGHFDKLNWQFYDDGEEIVSDYGAARFLNIEAKSGGGYLTENKTWAKQTIAHNTLIVDQTSHFGGNTKVGNNHHPDILFYHHDAKATLASASINSAYEDVSFTRTMAMVTVETANASYPLVIDIMDVSSENAHQYDLPVHYQGQFIDSNFTRHAYTRQLNPLGEHSGYQHLWLTATSQLPNAKSKLEAASNLAQITWLNDNGHFYTHSSINAGNTEVLFTQLGANDPNQNLRLEHSFIQRVQDSKQHQFVSVLEPHGEYNPSAEYTLNATSKLQSLTYDSQDDISVIGFSLQTTPSTTQQFVLAISHRQDLNLATRLQRNLENENVKNNQKQQSNQPITNRFSYANKPYSFSGRYQLLTITQ</sequence>
<gene>
    <name evidence="8" type="ORF">L2737_00675</name>
</gene>
<feature type="domain" description="Alginate lyase" evidence="6">
    <location>
        <begin position="110"/>
        <end position="301"/>
    </location>
</feature>
<evidence type="ECO:0000313" key="8">
    <source>
        <dbReference type="EMBL" id="MCL1043846.1"/>
    </source>
</evidence>
<dbReference type="Gene3D" id="2.70.98.70">
    <property type="match status" value="1"/>
</dbReference>
<protein>
    <submittedName>
        <fullName evidence="8">Heparinase II/III family protein</fullName>
    </submittedName>
</protein>
<dbReference type="Pfam" id="PF05426">
    <property type="entry name" value="Alginate_lyase"/>
    <property type="match status" value="1"/>
</dbReference>
<dbReference type="PANTHER" id="PTHR39210">
    <property type="entry name" value="HEPARIN-SULFATE LYASE"/>
    <property type="match status" value="1"/>
</dbReference>
<keyword evidence="3" id="KW-0574">Periplasm</keyword>
<evidence type="ECO:0000256" key="2">
    <source>
        <dbReference type="ARBA" id="ARBA00022729"/>
    </source>
</evidence>
<evidence type="ECO:0000256" key="5">
    <source>
        <dbReference type="SAM" id="MobiDB-lite"/>
    </source>
</evidence>
<feature type="region of interest" description="Disordered" evidence="5">
    <location>
        <begin position="759"/>
        <end position="778"/>
    </location>
</feature>
<keyword evidence="4" id="KW-0456">Lyase</keyword>
<comment type="subcellular location">
    <subcellularLocation>
        <location evidence="1">Periplasm</location>
    </subcellularLocation>
</comment>
<dbReference type="InterPro" id="IPR012480">
    <property type="entry name" value="Hepar_II_III_C"/>
</dbReference>
<dbReference type="EMBL" id="JAKIKU010000001">
    <property type="protein sequence ID" value="MCL1043846.1"/>
    <property type="molecule type" value="Genomic_DNA"/>
</dbReference>
<dbReference type="RefSeq" id="WP_248954431.1">
    <property type="nucleotide sequence ID" value="NZ_JAKIKU010000001.1"/>
</dbReference>
<dbReference type="InterPro" id="IPR008929">
    <property type="entry name" value="Chondroitin_lyas"/>
</dbReference>
<dbReference type="InterPro" id="IPR008397">
    <property type="entry name" value="Alginate_lyase_dom"/>
</dbReference>
<evidence type="ECO:0000313" key="9">
    <source>
        <dbReference type="Proteomes" id="UP001202134"/>
    </source>
</evidence>
<evidence type="ECO:0000259" key="7">
    <source>
        <dbReference type="Pfam" id="PF07940"/>
    </source>
</evidence>
<organism evidence="8 9">
    <name type="scientific">Shewanella electrodiphila</name>
    <dbReference type="NCBI Taxonomy" id="934143"/>
    <lineage>
        <taxon>Bacteria</taxon>
        <taxon>Pseudomonadati</taxon>
        <taxon>Pseudomonadota</taxon>
        <taxon>Gammaproteobacteria</taxon>
        <taxon>Alteromonadales</taxon>
        <taxon>Shewanellaceae</taxon>
        <taxon>Shewanella</taxon>
    </lineage>
</organism>
<feature type="domain" description="Heparinase II/III-like C-terminal" evidence="7">
    <location>
        <begin position="399"/>
        <end position="620"/>
    </location>
</feature>
<dbReference type="SUPFAM" id="SSF48230">
    <property type="entry name" value="Chondroitin AC/alginate lyase"/>
    <property type="match status" value="1"/>
</dbReference>
<dbReference type="Gene3D" id="1.50.10.100">
    <property type="entry name" value="Chondroitin AC/alginate lyase"/>
    <property type="match status" value="1"/>
</dbReference>
<dbReference type="PANTHER" id="PTHR39210:SF1">
    <property type="entry name" value="HEPARIN-SULFATE LYASE"/>
    <property type="match status" value="1"/>
</dbReference>
<reference evidence="8 9" key="1">
    <citation type="submission" date="2022-01" db="EMBL/GenBank/DDBJ databases">
        <title>Whole genome-based taxonomy of the Shewanellaceae.</title>
        <authorList>
            <person name="Martin-Rodriguez A.J."/>
        </authorList>
    </citation>
    <scope>NUCLEOTIDE SEQUENCE [LARGE SCALE GENOMIC DNA]</scope>
    <source>
        <strain evidence="8 9">DSM 24955</strain>
    </source>
</reference>
<feature type="compositionally biased region" description="Low complexity" evidence="5">
    <location>
        <begin position="761"/>
        <end position="771"/>
    </location>
</feature>